<keyword evidence="2" id="KW-1185">Reference proteome</keyword>
<organism evidence="1 2">
    <name type="scientific">Deinococcus rufus</name>
    <dbReference type="NCBI Taxonomy" id="2136097"/>
    <lineage>
        <taxon>Bacteria</taxon>
        <taxon>Thermotogati</taxon>
        <taxon>Deinococcota</taxon>
        <taxon>Deinococci</taxon>
        <taxon>Deinococcales</taxon>
        <taxon>Deinococcaceae</taxon>
        <taxon>Deinococcus</taxon>
    </lineage>
</organism>
<comment type="caution">
    <text evidence="1">The sequence shown here is derived from an EMBL/GenBank/DDBJ whole genome shotgun (WGS) entry which is preliminary data.</text>
</comment>
<gene>
    <name evidence="1" type="ORF">ACFOSB_04050</name>
</gene>
<protein>
    <recommendedName>
        <fullName evidence="3">Nucleotidyltransferase AbiEii toxin of type IV toxin-antitoxin system</fullName>
    </recommendedName>
</protein>
<evidence type="ECO:0000313" key="1">
    <source>
        <dbReference type="EMBL" id="MFC3832022.1"/>
    </source>
</evidence>
<dbReference type="Proteomes" id="UP001595803">
    <property type="component" value="Unassembled WGS sequence"/>
</dbReference>
<proteinExistence type="predicted"/>
<name>A0ABV7Z3S0_9DEIO</name>
<dbReference type="RefSeq" id="WP_322472879.1">
    <property type="nucleotide sequence ID" value="NZ_JBHRZG010000003.1"/>
</dbReference>
<accession>A0ABV7Z3S0</accession>
<sequence length="274" mass="29779">MTAPPSPAPWPADPRLLRAEIAAMLDSLLAALDERIPRGAIRGVYFKGSASKVWHVPCDYVPELSDLDLHVWLHDEASAAVEAQFQDTRFALEFAAAAEAAFRHRVPSPCHVPRPQVLILNEAMRRRTSWTRSHAVVLRGEAPPGSEATAREDRETLLAVSGEAAQLGLSVMDKLEAEVWTALRAVNWRVSPLPARLLSAAGAGAQVWDEPRSVLLADLDRSRFGAVAAHLGRYYAHAWTAFCGGWRDAAPMRLAILAALDALALAADHAGRPE</sequence>
<dbReference type="EMBL" id="JBHRZG010000003">
    <property type="protein sequence ID" value="MFC3832022.1"/>
    <property type="molecule type" value="Genomic_DNA"/>
</dbReference>
<evidence type="ECO:0008006" key="3">
    <source>
        <dbReference type="Google" id="ProtNLM"/>
    </source>
</evidence>
<evidence type="ECO:0000313" key="2">
    <source>
        <dbReference type="Proteomes" id="UP001595803"/>
    </source>
</evidence>
<reference evidence="2" key="1">
    <citation type="journal article" date="2019" name="Int. J. Syst. Evol. Microbiol.">
        <title>The Global Catalogue of Microorganisms (GCM) 10K type strain sequencing project: providing services to taxonomists for standard genome sequencing and annotation.</title>
        <authorList>
            <consortium name="The Broad Institute Genomics Platform"/>
            <consortium name="The Broad Institute Genome Sequencing Center for Infectious Disease"/>
            <person name="Wu L."/>
            <person name="Ma J."/>
        </authorList>
    </citation>
    <scope>NUCLEOTIDE SEQUENCE [LARGE SCALE GENOMIC DNA]</scope>
    <source>
        <strain evidence="2">CCTCC AB 2017081</strain>
    </source>
</reference>